<name>A0ABQ1QSD0_9FLAO</name>
<organism evidence="2 3">
    <name type="scientific">Muriicola marianensis</name>
    <dbReference type="NCBI Taxonomy" id="1324801"/>
    <lineage>
        <taxon>Bacteria</taxon>
        <taxon>Pseudomonadati</taxon>
        <taxon>Bacteroidota</taxon>
        <taxon>Flavobacteriia</taxon>
        <taxon>Flavobacteriales</taxon>
        <taxon>Flavobacteriaceae</taxon>
        <taxon>Muriicola</taxon>
    </lineage>
</organism>
<dbReference type="Proteomes" id="UP000625780">
    <property type="component" value="Unassembled WGS sequence"/>
</dbReference>
<keyword evidence="3" id="KW-1185">Reference proteome</keyword>
<evidence type="ECO:0000313" key="3">
    <source>
        <dbReference type="Proteomes" id="UP000625780"/>
    </source>
</evidence>
<evidence type="ECO:0000259" key="1">
    <source>
        <dbReference type="Pfam" id="PF01593"/>
    </source>
</evidence>
<evidence type="ECO:0000313" key="2">
    <source>
        <dbReference type="EMBL" id="GGD39072.1"/>
    </source>
</evidence>
<sequence>MVKQDVKIGIIGAGLSGLSAALNLEKAGYSPVIFETTSEVGGRVKTDIVEGYQLDHGFQVLLDAYPKAVEYFDYKDLKLQRLLPGARIFTGKRTVTVGDPTRHFPFFLPTLESGVASLRDMYLLWTLHRELQGMSVEEVFQMSEMTTAEFLSQKGFSEKIRRSFFSPFFSGIFLEPDLKTSSRMFCFVFKMFGKGYAVIPRNGMAALPAQLANKLNNSEIRYNSLVKRVEKGKIVLEGGADFAFDAALIAADAGGLIPDEDEDEIQWHGCDTLYFEAEKRSISEPLIGLVADPEALVNNIFFPTSVKSASRGSKELLSVTVVRDHELSESELVERVKGELKEFCGLEDLRFLKRYHIRKALPKVDLSGINLSGTVKKIGKNVFMAGDHLYYGSSNAALHSGEQAAQAILKYLGTRT</sequence>
<dbReference type="InterPro" id="IPR002937">
    <property type="entry name" value="Amino_oxidase"/>
</dbReference>
<dbReference type="EMBL" id="BMFH01000001">
    <property type="protein sequence ID" value="GGD39072.1"/>
    <property type="molecule type" value="Genomic_DNA"/>
</dbReference>
<feature type="domain" description="Amine oxidase" evidence="1">
    <location>
        <begin position="15"/>
        <end position="409"/>
    </location>
</feature>
<accession>A0ABQ1QSD0</accession>
<dbReference type="PANTHER" id="PTHR42841">
    <property type="entry name" value="AMINE OXIDASE"/>
    <property type="match status" value="1"/>
</dbReference>
<dbReference type="InterPro" id="IPR036188">
    <property type="entry name" value="FAD/NAD-bd_sf"/>
</dbReference>
<protein>
    <submittedName>
        <fullName evidence="2">Oxidoreductase</fullName>
    </submittedName>
</protein>
<dbReference type="Gene3D" id="3.50.50.60">
    <property type="entry name" value="FAD/NAD(P)-binding domain"/>
    <property type="match status" value="1"/>
</dbReference>
<dbReference type="RefSeq" id="WP_188368916.1">
    <property type="nucleotide sequence ID" value="NZ_BMFH01000001.1"/>
</dbReference>
<comment type="caution">
    <text evidence="2">The sequence shown here is derived from an EMBL/GenBank/DDBJ whole genome shotgun (WGS) entry which is preliminary data.</text>
</comment>
<proteinExistence type="predicted"/>
<dbReference type="SUPFAM" id="SSF51905">
    <property type="entry name" value="FAD/NAD(P)-binding domain"/>
    <property type="match status" value="1"/>
</dbReference>
<gene>
    <name evidence="2" type="ORF">GCM10011361_02740</name>
</gene>
<dbReference type="Pfam" id="PF01593">
    <property type="entry name" value="Amino_oxidase"/>
    <property type="match status" value="1"/>
</dbReference>
<reference evidence="3" key="1">
    <citation type="journal article" date="2019" name="Int. J. Syst. Evol. Microbiol.">
        <title>The Global Catalogue of Microorganisms (GCM) 10K type strain sequencing project: providing services to taxonomists for standard genome sequencing and annotation.</title>
        <authorList>
            <consortium name="The Broad Institute Genomics Platform"/>
            <consortium name="The Broad Institute Genome Sequencing Center for Infectious Disease"/>
            <person name="Wu L."/>
            <person name="Ma J."/>
        </authorList>
    </citation>
    <scope>NUCLEOTIDE SEQUENCE [LARGE SCALE GENOMIC DNA]</scope>
    <source>
        <strain evidence="3">CGMCC 1.12606</strain>
    </source>
</reference>